<dbReference type="InterPro" id="IPR036596">
    <property type="entry name" value="Cyt-C_aa3_sf"/>
</dbReference>
<proteinExistence type="predicted"/>
<evidence type="ECO:0000256" key="1">
    <source>
        <dbReference type="SAM" id="Phobius"/>
    </source>
</evidence>
<reference evidence="4" key="1">
    <citation type="journal article" date="2019" name="Int. J. Syst. Evol. Microbiol.">
        <title>The Global Catalogue of Microorganisms (GCM) 10K type strain sequencing project: providing services to taxonomists for standard genome sequencing and annotation.</title>
        <authorList>
            <consortium name="The Broad Institute Genomics Platform"/>
            <consortium name="The Broad Institute Genome Sequencing Center for Infectious Disease"/>
            <person name="Wu L."/>
            <person name="Ma J."/>
        </authorList>
    </citation>
    <scope>NUCLEOTIDE SEQUENCE [LARGE SCALE GENOMIC DNA]</scope>
    <source>
        <strain evidence="4">CCUG 61697</strain>
    </source>
</reference>
<dbReference type="Gene3D" id="1.20.5.160">
    <property type="entry name" value="Bacterial aa3 type cytochrome c oxidase subunit IV"/>
    <property type="match status" value="1"/>
</dbReference>
<feature type="transmembrane region" description="Helical" evidence="1">
    <location>
        <begin position="21"/>
        <end position="46"/>
    </location>
</feature>
<feature type="domain" description="Cytochrome c oxidase subunit IV bacterial aa3 type" evidence="2">
    <location>
        <begin position="12"/>
        <end position="45"/>
    </location>
</feature>
<sequence>MKIDPSECHPAMDYEQHKGTYALFIKIAMWGTAATVALMILLAIFVA</sequence>
<keyword evidence="1" id="KW-1133">Transmembrane helix</keyword>
<keyword evidence="4" id="KW-1185">Reference proteome</keyword>
<gene>
    <name evidence="3" type="ORF">ACFQ2F_05075</name>
</gene>
<dbReference type="Proteomes" id="UP001597102">
    <property type="component" value="Unassembled WGS sequence"/>
</dbReference>
<dbReference type="Pfam" id="PF07835">
    <property type="entry name" value="COX4_pro_2"/>
    <property type="match status" value="1"/>
</dbReference>
<protein>
    <submittedName>
        <fullName evidence="3">Aa3-type cytochrome c oxidase subunit IV</fullName>
    </submittedName>
</protein>
<dbReference type="RefSeq" id="WP_379086648.1">
    <property type="nucleotide sequence ID" value="NZ_JBHTJO010000001.1"/>
</dbReference>
<dbReference type="SUPFAM" id="SSF81469">
    <property type="entry name" value="Bacterial aa3 type cytochrome c oxidase subunit IV"/>
    <property type="match status" value="1"/>
</dbReference>
<dbReference type="EMBL" id="JBHTJO010000001">
    <property type="protein sequence ID" value="MFD0986465.1"/>
    <property type="molecule type" value="Genomic_DNA"/>
</dbReference>
<name>A0ABW3J9B0_9HYPH</name>
<evidence type="ECO:0000313" key="4">
    <source>
        <dbReference type="Proteomes" id="UP001597102"/>
    </source>
</evidence>
<comment type="caution">
    <text evidence="3">The sequence shown here is derived from an EMBL/GenBank/DDBJ whole genome shotgun (WGS) entry which is preliminary data.</text>
</comment>
<dbReference type="InterPro" id="IPR012422">
    <property type="entry name" value="Cyt_c_oxidase_su4_bac-aa3"/>
</dbReference>
<accession>A0ABW3J9B0</accession>
<keyword evidence="1" id="KW-0472">Membrane</keyword>
<keyword evidence="1" id="KW-0812">Transmembrane</keyword>
<evidence type="ECO:0000313" key="3">
    <source>
        <dbReference type="EMBL" id="MFD0986465.1"/>
    </source>
</evidence>
<organism evidence="3 4">
    <name type="scientific">Methyloligella solikamskensis</name>
    <dbReference type="NCBI Taxonomy" id="1177756"/>
    <lineage>
        <taxon>Bacteria</taxon>
        <taxon>Pseudomonadati</taxon>
        <taxon>Pseudomonadota</taxon>
        <taxon>Alphaproteobacteria</taxon>
        <taxon>Hyphomicrobiales</taxon>
        <taxon>Hyphomicrobiaceae</taxon>
        <taxon>Methyloligella</taxon>
    </lineage>
</organism>
<evidence type="ECO:0000259" key="2">
    <source>
        <dbReference type="Pfam" id="PF07835"/>
    </source>
</evidence>